<accession>A0A511FCW3</accession>
<evidence type="ECO:0000313" key="1">
    <source>
        <dbReference type="EMBL" id="GEL47022.1"/>
    </source>
</evidence>
<dbReference type="AlphaFoldDB" id="A0A511FCW3"/>
<dbReference type="EMBL" id="BJVQ01000028">
    <property type="protein sequence ID" value="GEL47022.1"/>
    <property type="molecule type" value="Genomic_DNA"/>
</dbReference>
<name>A0A511FCW3_9CELL</name>
<dbReference type="RefSeq" id="WP_146837768.1">
    <property type="nucleotide sequence ID" value="NZ_BJVQ01000028.1"/>
</dbReference>
<dbReference type="InterPro" id="IPR046193">
    <property type="entry name" value="DUF6221"/>
</dbReference>
<gene>
    <name evidence="1" type="ORF">CHO01_21380</name>
    <name evidence="2" type="ORF">HNR08_002392</name>
</gene>
<evidence type="ECO:0000313" key="3">
    <source>
        <dbReference type="Proteomes" id="UP000321723"/>
    </source>
</evidence>
<dbReference type="Proteomes" id="UP000564629">
    <property type="component" value="Unassembled WGS sequence"/>
</dbReference>
<comment type="caution">
    <text evidence="1">The sequence shown here is derived from an EMBL/GenBank/DDBJ whole genome shotgun (WGS) entry which is preliminary data.</text>
</comment>
<evidence type="ECO:0000313" key="2">
    <source>
        <dbReference type="EMBL" id="MBB5473656.1"/>
    </source>
</evidence>
<keyword evidence="3" id="KW-1185">Reference proteome</keyword>
<dbReference type="Pfam" id="PF19730">
    <property type="entry name" value="DUF6221"/>
    <property type="match status" value="1"/>
</dbReference>
<sequence>MTLTTFLLARITEDVNDAVSPPPTLPDPARLLAECVAKRQIVALAHEATGLDQTVDMERETGARSDSGVQYVGDRILRALALVYDGHPDFDPAWRL</sequence>
<reference evidence="1 3" key="1">
    <citation type="submission" date="2019-07" db="EMBL/GenBank/DDBJ databases">
        <title>Whole genome shotgun sequence of Cellulomonas hominis NBRC 16055.</title>
        <authorList>
            <person name="Hosoyama A."/>
            <person name="Uohara A."/>
            <person name="Ohji S."/>
            <person name="Ichikawa N."/>
        </authorList>
    </citation>
    <scope>NUCLEOTIDE SEQUENCE [LARGE SCALE GENOMIC DNA]</scope>
    <source>
        <strain evidence="1 3">NBRC 16055</strain>
    </source>
</reference>
<evidence type="ECO:0000313" key="4">
    <source>
        <dbReference type="Proteomes" id="UP000564629"/>
    </source>
</evidence>
<dbReference type="OrthoDB" id="4290974at2"/>
<protein>
    <submittedName>
        <fullName evidence="1">Uncharacterized protein</fullName>
    </submittedName>
</protein>
<dbReference type="Proteomes" id="UP000321723">
    <property type="component" value="Unassembled WGS sequence"/>
</dbReference>
<dbReference type="EMBL" id="JACHDN010000001">
    <property type="protein sequence ID" value="MBB5473656.1"/>
    <property type="molecule type" value="Genomic_DNA"/>
</dbReference>
<organism evidence="1 3">
    <name type="scientific">Cellulomonas hominis</name>
    <dbReference type="NCBI Taxonomy" id="156981"/>
    <lineage>
        <taxon>Bacteria</taxon>
        <taxon>Bacillati</taxon>
        <taxon>Actinomycetota</taxon>
        <taxon>Actinomycetes</taxon>
        <taxon>Micrococcales</taxon>
        <taxon>Cellulomonadaceae</taxon>
        <taxon>Cellulomonas</taxon>
    </lineage>
</organism>
<proteinExistence type="predicted"/>
<reference evidence="2 4" key="2">
    <citation type="submission" date="2020-08" db="EMBL/GenBank/DDBJ databases">
        <title>Sequencing the genomes of 1000 actinobacteria strains.</title>
        <authorList>
            <person name="Klenk H.-P."/>
        </authorList>
    </citation>
    <scope>NUCLEOTIDE SEQUENCE [LARGE SCALE GENOMIC DNA]</scope>
    <source>
        <strain evidence="2 4">DSM 9581</strain>
    </source>
</reference>